<dbReference type="GO" id="GO:0045454">
    <property type="term" value="P:cell redox homeostasis"/>
    <property type="evidence" value="ECO:0007669"/>
    <property type="project" value="TreeGrafter"/>
</dbReference>
<protein>
    <recommendedName>
        <fullName evidence="11">Transcriptional regulator WhiB</fullName>
    </recommendedName>
</protein>
<evidence type="ECO:0000256" key="11">
    <source>
        <dbReference type="HAMAP-Rule" id="MF_01479"/>
    </source>
</evidence>
<gene>
    <name evidence="11" type="primary">whiB</name>
    <name evidence="13" type="ORF">GCM10014713_41620</name>
</gene>
<dbReference type="GO" id="GO:0005737">
    <property type="term" value="C:cytoplasm"/>
    <property type="evidence" value="ECO:0007669"/>
    <property type="project" value="UniProtKB-SubCell"/>
</dbReference>
<dbReference type="GO" id="GO:0046872">
    <property type="term" value="F:metal ion binding"/>
    <property type="evidence" value="ECO:0007669"/>
    <property type="project" value="UniProtKB-KW"/>
</dbReference>
<feature type="binding site" evidence="11">
    <location>
        <position position="53"/>
    </location>
    <ligand>
        <name>[4Fe-4S] cluster</name>
        <dbReference type="ChEBI" id="CHEBI:49883"/>
    </ligand>
</feature>
<feature type="binding site" evidence="11">
    <location>
        <position position="59"/>
    </location>
    <ligand>
        <name>[4Fe-4S] cluster</name>
        <dbReference type="ChEBI" id="CHEBI:49883"/>
    </ligand>
</feature>
<comment type="function">
    <text evidence="11">Acts as a transcriptional regulator. Probably redox-responsive. The apo- but not holo-form probably binds DNA.</text>
</comment>
<reference evidence="13" key="1">
    <citation type="journal article" date="2014" name="Int. J. Syst. Evol. Microbiol.">
        <title>Complete genome sequence of Corynebacterium casei LMG S-19264T (=DSM 44701T), isolated from a smear-ripened cheese.</title>
        <authorList>
            <consortium name="US DOE Joint Genome Institute (JGI-PGF)"/>
            <person name="Walter F."/>
            <person name="Albersmeier A."/>
            <person name="Kalinowski J."/>
            <person name="Ruckert C."/>
        </authorList>
    </citation>
    <scope>NUCLEOTIDE SEQUENCE</scope>
    <source>
        <strain evidence="13">JCM 3172</strain>
    </source>
</reference>
<dbReference type="Proteomes" id="UP000619486">
    <property type="component" value="Unassembled WGS sequence"/>
</dbReference>
<evidence type="ECO:0000259" key="12">
    <source>
        <dbReference type="PROSITE" id="PS51674"/>
    </source>
</evidence>
<keyword evidence="3 11" id="KW-0004">4Fe-4S</keyword>
<dbReference type="GO" id="GO:0003677">
    <property type="term" value="F:DNA binding"/>
    <property type="evidence" value="ECO:0007669"/>
    <property type="project" value="UniProtKB-UniRule"/>
</dbReference>
<dbReference type="EMBL" id="BMQQ01000016">
    <property type="protein sequence ID" value="GGT43579.1"/>
    <property type="molecule type" value="Genomic_DNA"/>
</dbReference>
<evidence type="ECO:0000256" key="7">
    <source>
        <dbReference type="ARBA" id="ARBA00023015"/>
    </source>
</evidence>
<dbReference type="RefSeq" id="WP_189203074.1">
    <property type="nucleotide sequence ID" value="NZ_BMQQ01000016.1"/>
</dbReference>
<dbReference type="GO" id="GO:0051539">
    <property type="term" value="F:4 iron, 4 sulfur cluster binding"/>
    <property type="evidence" value="ECO:0007669"/>
    <property type="project" value="UniProtKB-UniRule"/>
</dbReference>
<keyword evidence="8 11" id="KW-0238">DNA-binding</keyword>
<keyword evidence="7 11" id="KW-0805">Transcription regulation</keyword>
<evidence type="ECO:0000256" key="9">
    <source>
        <dbReference type="ARBA" id="ARBA00023157"/>
    </source>
</evidence>
<feature type="domain" description="4Fe-4S Wbl-type" evidence="12">
    <location>
        <begin position="19"/>
        <end position="83"/>
    </location>
</feature>
<evidence type="ECO:0000256" key="5">
    <source>
        <dbReference type="ARBA" id="ARBA00023004"/>
    </source>
</evidence>
<evidence type="ECO:0000256" key="10">
    <source>
        <dbReference type="ARBA" id="ARBA00023163"/>
    </source>
</evidence>
<evidence type="ECO:0000313" key="14">
    <source>
        <dbReference type="Proteomes" id="UP000619486"/>
    </source>
</evidence>
<dbReference type="GO" id="GO:0035731">
    <property type="term" value="F:dinitrosyl-iron complex binding"/>
    <property type="evidence" value="ECO:0007669"/>
    <property type="project" value="UniProtKB-UniRule"/>
</dbReference>
<evidence type="ECO:0000256" key="3">
    <source>
        <dbReference type="ARBA" id="ARBA00022485"/>
    </source>
</evidence>
<keyword evidence="10 11" id="KW-0804">Transcription</keyword>
<dbReference type="HAMAP" id="MF_01479">
    <property type="entry name" value="WhiB"/>
    <property type="match status" value="1"/>
</dbReference>
<dbReference type="InterPro" id="IPR034768">
    <property type="entry name" value="4FE4S_WBL"/>
</dbReference>
<evidence type="ECO:0000256" key="4">
    <source>
        <dbReference type="ARBA" id="ARBA00022723"/>
    </source>
</evidence>
<organism evidence="13 14">
    <name type="scientific">Streptomyces purpureus</name>
    <dbReference type="NCBI Taxonomy" id="1951"/>
    <lineage>
        <taxon>Bacteria</taxon>
        <taxon>Bacillati</taxon>
        <taxon>Actinomycetota</taxon>
        <taxon>Actinomycetes</taxon>
        <taxon>Kitasatosporales</taxon>
        <taxon>Streptomycetaceae</taxon>
        <taxon>Streptomyces</taxon>
    </lineage>
</organism>
<keyword evidence="11" id="KW-0963">Cytoplasm</keyword>
<keyword evidence="14" id="KW-1185">Reference proteome</keyword>
<proteinExistence type="inferred from homology"/>
<keyword evidence="9 11" id="KW-1015">Disulfide bond</keyword>
<keyword evidence="4 11" id="KW-0479">Metal-binding</keyword>
<dbReference type="PANTHER" id="PTHR38839">
    <property type="entry name" value="TRANSCRIPTIONAL REGULATOR WHID-RELATED"/>
    <property type="match status" value="1"/>
</dbReference>
<dbReference type="PROSITE" id="PS51674">
    <property type="entry name" value="4FE4S_WBL"/>
    <property type="match status" value="1"/>
</dbReference>
<comment type="similarity">
    <text evidence="2 11">Belongs to the WhiB family.</text>
</comment>
<feature type="binding site" evidence="11">
    <location>
        <position position="20"/>
    </location>
    <ligand>
        <name>[4Fe-4S] cluster</name>
        <dbReference type="ChEBI" id="CHEBI:49883"/>
    </ligand>
</feature>
<dbReference type="AlphaFoldDB" id="A0A918LRS8"/>
<comment type="subcellular location">
    <subcellularLocation>
        <location evidence="1 11">Cytoplasm</location>
    </subcellularLocation>
</comment>
<comment type="caution">
    <text evidence="13">The sequence shown here is derived from an EMBL/GenBank/DDBJ whole genome shotgun (WGS) entry which is preliminary data.</text>
</comment>
<reference evidence="13" key="2">
    <citation type="submission" date="2020-09" db="EMBL/GenBank/DDBJ databases">
        <authorList>
            <person name="Sun Q."/>
            <person name="Ohkuma M."/>
        </authorList>
    </citation>
    <scope>NUCLEOTIDE SEQUENCE</scope>
    <source>
        <strain evidence="13">JCM 3172</strain>
    </source>
</reference>
<comment type="PTM">
    <text evidence="11">Upon Fe-S cluster removal intramolecular disulfide bonds are formed.</text>
</comment>
<evidence type="ECO:0000256" key="6">
    <source>
        <dbReference type="ARBA" id="ARBA00023014"/>
    </source>
</evidence>
<sequence length="192" mass="21016">MSTRGTSLPRNPDWRDQAACLVESRDPEDFFPAGTTGIHLIQANDAKAFCRGCPVALTCASWAIQHRVSDGIYGGLTESQRRRITRRGHLTDDEITDLVKAAWGRDIRNPLVEAYLNNSVQGSSGHVWWRRRATTISVAGRVFTPAQLAFGVGHGREPDGHVKATCGQPFCVAAEHLADSTLRRRAPARATA</sequence>
<evidence type="ECO:0000313" key="13">
    <source>
        <dbReference type="EMBL" id="GGT43579.1"/>
    </source>
</evidence>
<evidence type="ECO:0000256" key="2">
    <source>
        <dbReference type="ARBA" id="ARBA00006597"/>
    </source>
</evidence>
<dbReference type="GO" id="GO:0045892">
    <property type="term" value="P:negative regulation of DNA-templated transcription"/>
    <property type="evidence" value="ECO:0007669"/>
    <property type="project" value="TreeGrafter"/>
</dbReference>
<evidence type="ECO:0000256" key="1">
    <source>
        <dbReference type="ARBA" id="ARBA00004496"/>
    </source>
</evidence>
<dbReference type="Pfam" id="PF02467">
    <property type="entry name" value="Whib"/>
    <property type="match status" value="1"/>
</dbReference>
<feature type="binding site" evidence="11">
    <location>
        <position position="50"/>
    </location>
    <ligand>
        <name>[4Fe-4S] cluster</name>
        <dbReference type="ChEBI" id="CHEBI:49883"/>
    </ligand>
</feature>
<evidence type="ECO:0000256" key="8">
    <source>
        <dbReference type="ARBA" id="ARBA00023125"/>
    </source>
</evidence>
<keyword evidence="6 11" id="KW-0411">Iron-sulfur</keyword>
<keyword evidence="5 11" id="KW-0408">Iron</keyword>
<dbReference type="InterPro" id="IPR003482">
    <property type="entry name" value="Whib"/>
</dbReference>
<comment type="PTM">
    <text evidence="11">The Fe-S cluster can be nitrosylated by nitric oxide (NO).</text>
</comment>
<name>A0A918LRS8_9ACTN</name>
<accession>A0A918LRS8</accession>
<comment type="cofactor">
    <cofactor evidence="11">
        <name>[4Fe-4S] cluster</name>
        <dbReference type="ChEBI" id="CHEBI:49883"/>
    </cofactor>
    <text evidence="11">Binds 1 [4Fe-4S] cluster per subunit. Following nitrosylation of the [4Fe-4S] cluster binds 1 [4Fe-8(NO)] cluster per subunit.</text>
</comment>
<dbReference type="GO" id="GO:0047134">
    <property type="term" value="F:protein-disulfide reductase [NAD(P)H] activity"/>
    <property type="evidence" value="ECO:0007669"/>
    <property type="project" value="TreeGrafter"/>
</dbReference>